<dbReference type="EMBL" id="JACJJQ010000023">
    <property type="protein sequence ID" value="MBM6754264.1"/>
    <property type="molecule type" value="Genomic_DNA"/>
</dbReference>
<evidence type="ECO:0000313" key="8">
    <source>
        <dbReference type="Proteomes" id="UP000776629"/>
    </source>
</evidence>
<accession>A0ABS2EP40</accession>
<dbReference type="PANTHER" id="PTHR12994">
    <property type="entry name" value="SECERNIN"/>
    <property type="match status" value="1"/>
</dbReference>
<dbReference type="InterPro" id="IPR047804">
    <property type="entry name" value="C69_dipept_A-like"/>
</dbReference>
<keyword evidence="4 6" id="KW-0378">Hydrolase</keyword>
<keyword evidence="3 6" id="KW-0645">Protease</keyword>
<evidence type="ECO:0000256" key="1">
    <source>
        <dbReference type="ARBA" id="ARBA00001670"/>
    </source>
</evidence>
<dbReference type="PANTHER" id="PTHR12994:SF17">
    <property type="entry name" value="LD30995P"/>
    <property type="match status" value="1"/>
</dbReference>
<dbReference type="Gene3D" id="3.60.60.10">
    <property type="entry name" value="Penicillin V Acylase, Chain A"/>
    <property type="match status" value="1"/>
</dbReference>
<keyword evidence="8" id="KW-1185">Reference proteome</keyword>
<sequence>MPCTTILVGKKASLNGSTIIARQEDYGQALNPQRFVLVTPDQQPRKYASKTTSFKCTLPDNPLRYTSDPDADPAYGVFGAAGINEANVAMTATETSTTNSRILGIDPYNEESGIGEEDFVTLILPYIHSAREGVQQLGNLLATAGTYESNGIAFSDQNEVWYVETIGGHHWAAIRIPDDCYVIAPNRFNITAFDFNSVDTMASPDLQALIEKYHLNPDQNGYNLRHIFGSTTMQDARYNNPRTWYVQKLFGGAPMTDPTSMDQPFCCHPNHLIAVEEIKQALSSHYQNTVYDPYGGTSGKQFRPIALNRNLELHILEIRSQVLASLAAIHWLAFGPNTFNAVVPFYANVLTTPAPYEKTSQQFDPTNMYWLTNTLAALGDRRYQAVAGKVEAFEQTVVAKCRHRQLQADRQASIQADIPAYLTRVNDEMATISQQAAIKLLGELVKDAFPHEQLSY</sequence>
<evidence type="ECO:0000256" key="6">
    <source>
        <dbReference type="RuleBase" id="RU364089"/>
    </source>
</evidence>
<dbReference type="Proteomes" id="UP000776629">
    <property type="component" value="Unassembled WGS sequence"/>
</dbReference>
<evidence type="ECO:0000256" key="2">
    <source>
        <dbReference type="ARBA" id="ARBA00007225"/>
    </source>
</evidence>
<name>A0ABS2EP40_9LACO</name>
<comment type="caution">
    <text evidence="7">The sequence shown here is derived from an EMBL/GenBank/DDBJ whole genome shotgun (WGS) entry which is preliminary data.</text>
</comment>
<proteinExistence type="inferred from homology"/>
<organism evidence="7 8">
    <name type="scientific">Limosilactobacillus alvi</name>
    <dbReference type="NCBI Taxonomy" id="990412"/>
    <lineage>
        <taxon>Bacteria</taxon>
        <taxon>Bacillati</taxon>
        <taxon>Bacillota</taxon>
        <taxon>Bacilli</taxon>
        <taxon>Lactobacillales</taxon>
        <taxon>Lactobacillaceae</taxon>
        <taxon>Limosilactobacillus</taxon>
    </lineage>
</organism>
<dbReference type="InterPro" id="IPR005322">
    <property type="entry name" value="Peptidase_C69"/>
</dbReference>
<evidence type="ECO:0000256" key="3">
    <source>
        <dbReference type="ARBA" id="ARBA00022670"/>
    </source>
</evidence>
<dbReference type="EC" id="3.4.-.-" evidence="6"/>
<reference evidence="7 8" key="1">
    <citation type="journal article" date="2021" name="Sci. Rep.">
        <title>The distribution of antibiotic resistance genes in chicken gut microbiota commensals.</title>
        <authorList>
            <person name="Juricova H."/>
            <person name="Matiasovicova J."/>
            <person name="Kubasova T."/>
            <person name="Cejkova D."/>
            <person name="Rychlik I."/>
        </authorList>
    </citation>
    <scope>NUCLEOTIDE SEQUENCE [LARGE SCALE GENOMIC DNA]</scope>
    <source>
        <strain evidence="7 8">An810</strain>
    </source>
</reference>
<protein>
    <recommendedName>
        <fullName evidence="6">Dipeptidase</fullName>
        <ecNumber evidence="6">3.4.-.-</ecNumber>
    </recommendedName>
</protein>
<comment type="catalytic activity">
    <reaction evidence="1">
        <text>an L-aminoacyl-L-amino acid + H2O = 2 an L-alpha-amino acid</text>
        <dbReference type="Rhea" id="RHEA:48940"/>
        <dbReference type="ChEBI" id="CHEBI:15377"/>
        <dbReference type="ChEBI" id="CHEBI:59869"/>
        <dbReference type="ChEBI" id="CHEBI:77460"/>
        <dbReference type="EC" id="3.4.13.19"/>
    </reaction>
</comment>
<evidence type="ECO:0000313" key="7">
    <source>
        <dbReference type="EMBL" id="MBM6754264.1"/>
    </source>
</evidence>
<dbReference type="RefSeq" id="WP_204776595.1">
    <property type="nucleotide sequence ID" value="NZ_JACJJQ010000023.1"/>
</dbReference>
<dbReference type="Pfam" id="PF03577">
    <property type="entry name" value="Peptidase_C69"/>
    <property type="match status" value="1"/>
</dbReference>
<evidence type="ECO:0000256" key="5">
    <source>
        <dbReference type="ARBA" id="ARBA00022997"/>
    </source>
</evidence>
<comment type="similarity">
    <text evidence="2 6">Belongs to the peptidase C69 family.</text>
</comment>
<evidence type="ECO:0000256" key="4">
    <source>
        <dbReference type="ARBA" id="ARBA00022801"/>
    </source>
</evidence>
<dbReference type="NCBIfam" id="NF033678">
    <property type="entry name" value="C69_fam_dipept"/>
    <property type="match status" value="1"/>
</dbReference>
<keyword evidence="5 6" id="KW-0224">Dipeptidase</keyword>
<gene>
    <name evidence="7" type="ORF">H5993_05785</name>
</gene>